<organism evidence="2">
    <name type="scientific">hydrothermal vent metagenome</name>
    <dbReference type="NCBI Taxonomy" id="652676"/>
    <lineage>
        <taxon>unclassified sequences</taxon>
        <taxon>metagenomes</taxon>
        <taxon>ecological metagenomes</taxon>
    </lineage>
</organism>
<proteinExistence type="predicted"/>
<name>A0A3B1BMQ2_9ZZZZ</name>
<dbReference type="AlphaFoldDB" id="A0A3B1BMQ2"/>
<protein>
    <recommendedName>
        <fullName evidence="3">Rhs-family protein</fullName>
    </recommendedName>
</protein>
<evidence type="ECO:0008006" key="3">
    <source>
        <dbReference type="Google" id="ProtNLM"/>
    </source>
</evidence>
<evidence type="ECO:0000256" key="1">
    <source>
        <dbReference type="SAM" id="MobiDB-lite"/>
    </source>
</evidence>
<feature type="non-terminal residue" evidence="2">
    <location>
        <position position="69"/>
    </location>
</feature>
<dbReference type="EMBL" id="UOFZ01000098">
    <property type="protein sequence ID" value="VAX13114.1"/>
    <property type="molecule type" value="Genomic_DNA"/>
</dbReference>
<feature type="region of interest" description="Disordered" evidence="1">
    <location>
        <begin position="48"/>
        <end position="69"/>
    </location>
</feature>
<evidence type="ECO:0000313" key="2">
    <source>
        <dbReference type="EMBL" id="VAX13114.1"/>
    </source>
</evidence>
<sequence length="69" mass="7397">MLGAQPPSRDPFPILDGNGNRVQEIREAPQVPLSLAVATTHFRYNPPANRLLTTGNTSTGASFTYDAQG</sequence>
<reference evidence="2" key="1">
    <citation type="submission" date="2018-06" db="EMBL/GenBank/DDBJ databases">
        <authorList>
            <person name="Zhirakovskaya E."/>
        </authorList>
    </citation>
    <scope>NUCLEOTIDE SEQUENCE</scope>
</reference>
<feature type="compositionally biased region" description="Polar residues" evidence="1">
    <location>
        <begin position="51"/>
        <end position="69"/>
    </location>
</feature>
<accession>A0A3B1BMQ2</accession>
<gene>
    <name evidence="2" type="ORF">MNBD_GAMMA24-607</name>
</gene>